<accession>A0A317XAF3</accession>
<dbReference type="OrthoDB" id="194358at2759"/>
<organism evidence="1 2">
    <name type="scientific">Aspergillus sclerotioniger CBS 115572</name>
    <dbReference type="NCBI Taxonomy" id="1450535"/>
    <lineage>
        <taxon>Eukaryota</taxon>
        <taxon>Fungi</taxon>
        <taxon>Dikarya</taxon>
        <taxon>Ascomycota</taxon>
        <taxon>Pezizomycotina</taxon>
        <taxon>Eurotiomycetes</taxon>
        <taxon>Eurotiomycetidae</taxon>
        <taxon>Eurotiales</taxon>
        <taxon>Aspergillaceae</taxon>
        <taxon>Aspergillus</taxon>
        <taxon>Aspergillus subgen. Circumdati</taxon>
    </lineage>
</organism>
<reference evidence="1 2" key="1">
    <citation type="submission" date="2016-12" db="EMBL/GenBank/DDBJ databases">
        <title>The genomes of Aspergillus section Nigri reveals drivers in fungal speciation.</title>
        <authorList>
            <consortium name="DOE Joint Genome Institute"/>
            <person name="Vesth T.C."/>
            <person name="Nybo J."/>
            <person name="Theobald S."/>
            <person name="Brandl J."/>
            <person name="Frisvad J.C."/>
            <person name="Nielsen K.F."/>
            <person name="Lyhne E.K."/>
            <person name="Kogle M.E."/>
            <person name="Kuo A."/>
            <person name="Riley R."/>
            <person name="Clum A."/>
            <person name="Nolan M."/>
            <person name="Lipzen A."/>
            <person name="Salamov A."/>
            <person name="Henrissat B."/>
            <person name="Wiebenga A."/>
            <person name="De Vries R.P."/>
            <person name="Grigoriev I.V."/>
            <person name="Mortensen U.H."/>
            <person name="Andersen M.R."/>
            <person name="Baker S.E."/>
        </authorList>
    </citation>
    <scope>NUCLEOTIDE SEQUENCE [LARGE SCALE GENOMIC DNA]</scope>
    <source>
        <strain evidence="1 2">CBS 115572</strain>
    </source>
</reference>
<comment type="caution">
    <text evidence="1">The sequence shown here is derived from an EMBL/GenBank/DDBJ whole genome shotgun (WGS) entry which is preliminary data.</text>
</comment>
<evidence type="ECO:0008006" key="3">
    <source>
        <dbReference type="Google" id="ProtNLM"/>
    </source>
</evidence>
<dbReference type="Proteomes" id="UP000246702">
    <property type="component" value="Unassembled WGS sequence"/>
</dbReference>
<proteinExistence type="predicted"/>
<dbReference type="EMBL" id="MSFK01000002">
    <property type="protein sequence ID" value="PWY95566.1"/>
    <property type="molecule type" value="Genomic_DNA"/>
</dbReference>
<evidence type="ECO:0000313" key="2">
    <source>
        <dbReference type="Proteomes" id="UP000246702"/>
    </source>
</evidence>
<sequence length="168" mass="18537">MRNDGRLRALPNDQVIDIIPRPGQHSSEFPVSVKSCYIKKRQISNVFFCYVGSSILQGDIISTFQLLQHYIQLDHKDNASCSPGTPLGAAIEVGGPELISRLLHGGAYDLGTANSQIGNLQTARYLAEAGTLHRSLLNMEDRIWPMPLRQTMRSWLGAFDTGNAAAER</sequence>
<dbReference type="RefSeq" id="XP_025472327.1">
    <property type="nucleotide sequence ID" value="XM_025605633.1"/>
</dbReference>
<keyword evidence="2" id="KW-1185">Reference proteome</keyword>
<dbReference type="AlphaFoldDB" id="A0A317XAF3"/>
<dbReference type="GeneID" id="37107776"/>
<gene>
    <name evidence="1" type="ORF">BO94DRAFT_130081</name>
</gene>
<protein>
    <recommendedName>
        <fullName evidence="3">Ankyrin</fullName>
    </recommendedName>
</protein>
<evidence type="ECO:0000313" key="1">
    <source>
        <dbReference type="EMBL" id="PWY95566.1"/>
    </source>
</evidence>
<name>A0A317XAF3_9EURO</name>